<dbReference type="GO" id="GO:0003700">
    <property type="term" value="F:DNA-binding transcription factor activity"/>
    <property type="evidence" value="ECO:0007669"/>
    <property type="project" value="InterPro"/>
</dbReference>
<name>A0A507FQ16_9FUNG</name>
<dbReference type="SMART" id="SM00338">
    <property type="entry name" value="BRLZ"/>
    <property type="match status" value="1"/>
</dbReference>
<comment type="caution">
    <text evidence="8">The sequence shown here is derived from an EMBL/GenBank/DDBJ whole genome shotgun (WGS) entry which is preliminary data.</text>
</comment>
<feature type="region of interest" description="Disordered" evidence="6">
    <location>
        <begin position="383"/>
        <end position="455"/>
    </location>
</feature>
<evidence type="ECO:0000313" key="8">
    <source>
        <dbReference type="EMBL" id="TPX77800.1"/>
    </source>
</evidence>
<dbReference type="AlphaFoldDB" id="A0A507FQ16"/>
<feature type="compositionally biased region" description="Polar residues" evidence="6">
    <location>
        <begin position="116"/>
        <end position="132"/>
    </location>
</feature>
<reference evidence="8 9" key="1">
    <citation type="journal article" date="2019" name="Sci. Rep.">
        <title>Comparative genomics of chytrid fungi reveal insights into the obligate biotrophic and pathogenic lifestyle of Synchytrium endobioticum.</title>
        <authorList>
            <person name="van de Vossenberg B.T.L.H."/>
            <person name="Warris S."/>
            <person name="Nguyen H.D.T."/>
            <person name="van Gent-Pelzer M.P.E."/>
            <person name="Joly D.L."/>
            <person name="van de Geest H.C."/>
            <person name="Bonants P.J.M."/>
            <person name="Smith D.S."/>
            <person name="Levesque C.A."/>
            <person name="van der Lee T.A.J."/>
        </authorList>
    </citation>
    <scope>NUCLEOTIDE SEQUENCE [LARGE SCALE GENOMIC DNA]</scope>
    <source>
        <strain evidence="8 9">CBS 675.73</strain>
    </source>
</reference>
<gene>
    <name evidence="8" type="ORF">CcCBS67573_g00927</name>
</gene>
<evidence type="ECO:0000256" key="6">
    <source>
        <dbReference type="SAM" id="MobiDB-lite"/>
    </source>
</evidence>
<keyword evidence="3" id="KW-0804">Transcription</keyword>
<dbReference type="SUPFAM" id="SSF57959">
    <property type="entry name" value="Leucine zipper domain"/>
    <property type="match status" value="1"/>
</dbReference>
<evidence type="ECO:0000256" key="1">
    <source>
        <dbReference type="ARBA" id="ARBA00004123"/>
    </source>
</evidence>
<sequence>MASAAVIPPRTASASSRRMVPAPVSVLSPRRTILSVGVMNPGPSTSTAATLSSSSSASTSSSSAVNTSSSTNTPSTANALSSSFTLSASTGLDDPPPPTLAQIVALKNSLLARSISNAGQSPQGRRVTSATGLPSVPVSTPPSTSAASGASTSNRTTSMSTVGGSQSHSEIHSHSEPQDELFDLLFDLSSVDADELLTAATTTASTPSQLRDRRLSHSAPNQADLFGGAHMFLDAKDTQANASLTETFLPDTEEEMQMDVLSSEVDPLSPFADISSDFVDYSSNPFGAWDPLEADPGFALNPMAETFDFSSDEAQQLALDLFGKPSTPNLSGNVNLADINHMLAPSTDMEGVWFGKEGPEDDEAEQDEDQDDLNQALVEKDVPAIPTGVVAPPPAQPVKEKRGRGRPRREPAAVADDAGAVDAPVKRPRGRPRKVVDPNQPIETATKKRKASNSMLPVSHTVTVPVVSAESESVVIPAVLKEEVEDDDEDMNYMMKMAEASLNGTLPKNAVHPPPGPLLPRPLNPSDAAKLSLHKFKPQRPMDSDLAQQYLALKNPNLNSKERRQLRNKLSARSFRERRKEYIDTLEAELCRIVQENVTMSQDLEEARKEREAFKARVEALESTMGKLDLQMSAKLADSDLQKDTAHDEVLKSKASLEQSLPPLRKTEPSIAVHSVLLPEPAVDVLRRPFDFNSVVSERENLVEDWLREQSQFGAVNAFVQEHGEIEMLKLWNHRPGADESLKAAIFDSSIDASTWVAKILGSVRDAVVSTTGQDLSYVREMDSDFLGTAVDINDADTLCGDDSDIQHHDDSTNTQVLNDEAEDLLDEANDDEDKSLCGEEDVHSVGLEAVRMLMRAMNLGSTLPK</sequence>
<keyword evidence="4" id="KW-0539">Nucleus</keyword>
<dbReference type="GO" id="GO:0005634">
    <property type="term" value="C:nucleus"/>
    <property type="evidence" value="ECO:0007669"/>
    <property type="project" value="UniProtKB-SubCell"/>
</dbReference>
<evidence type="ECO:0000256" key="4">
    <source>
        <dbReference type="ARBA" id="ARBA00023242"/>
    </source>
</evidence>
<dbReference type="PROSITE" id="PS50217">
    <property type="entry name" value="BZIP"/>
    <property type="match status" value="1"/>
</dbReference>
<keyword evidence="9" id="KW-1185">Reference proteome</keyword>
<dbReference type="InterPro" id="IPR017956">
    <property type="entry name" value="AT_hook_DNA-bd_motif"/>
</dbReference>
<evidence type="ECO:0000256" key="2">
    <source>
        <dbReference type="ARBA" id="ARBA00023015"/>
    </source>
</evidence>
<feature type="coiled-coil region" evidence="5">
    <location>
        <begin position="597"/>
        <end position="624"/>
    </location>
</feature>
<feature type="region of interest" description="Disordered" evidence="6">
    <location>
        <begin position="350"/>
        <end position="370"/>
    </location>
</feature>
<dbReference type="Proteomes" id="UP000320333">
    <property type="component" value="Unassembled WGS sequence"/>
</dbReference>
<dbReference type="InterPro" id="IPR051027">
    <property type="entry name" value="bZIP_transcription_factors"/>
</dbReference>
<feature type="region of interest" description="Disordered" evidence="6">
    <location>
        <begin position="1"/>
        <end position="21"/>
    </location>
</feature>
<dbReference type="InterPro" id="IPR004827">
    <property type="entry name" value="bZIP"/>
</dbReference>
<feature type="region of interest" description="Disordered" evidence="6">
    <location>
        <begin position="37"/>
        <end position="78"/>
    </location>
</feature>
<evidence type="ECO:0000256" key="3">
    <source>
        <dbReference type="ARBA" id="ARBA00023163"/>
    </source>
</evidence>
<dbReference type="InterPro" id="IPR046347">
    <property type="entry name" value="bZIP_sf"/>
</dbReference>
<feature type="compositionally biased region" description="Acidic residues" evidence="6">
    <location>
        <begin position="359"/>
        <end position="370"/>
    </location>
</feature>
<dbReference type="EMBL" id="QEAP01000014">
    <property type="protein sequence ID" value="TPX77800.1"/>
    <property type="molecule type" value="Genomic_DNA"/>
</dbReference>
<dbReference type="OrthoDB" id="5571888at2759"/>
<organism evidence="8 9">
    <name type="scientific">Chytriomyces confervae</name>
    <dbReference type="NCBI Taxonomy" id="246404"/>
    <lineage>
        <taxon>Eukaryota</taxon>
        <taxon>Fungi</taxon>
        <taxon>Fungi incertae sedis</taxon>
        <taxon>Chytridiomycota</taxon>
        <taxon>Chytridiomycota incertae sedis</taxon>
        <taxon>Chytridiomycetes</taxon>
        <taxon>Chytridiales</taxon>
        <taxon>Chytriomycetaceae</taxon>
        <taxon>Chytriomyces</taxon>
    </lineage>
</organism>
<comment type="subcellular location">
    <subcellularLocation>
        <location evidence="1">Nucleus</location>
    </subcellularLocation>
</comment>
<dbReference type="Pfam" id="PF00170">
    <property type="entry name" value="bZIP_1"/>
    <property type="match status" value="1"/>
</dbReference>
<dbReference type="PRINTS" id="PR00929">
    <property type="entry name" value="ATHOOK"/>
</dbReference>
<feature type="domain" description="BZIP" evidence="7">
    <location>
        <begin position="558"/>
        <end position="621"/>
    </location>
</feature>
<feature type="compositionally biased region" description="Low complexity" evidence="6">
    <location>
        <begin position="134"/>
        <end position="158"/>
    </location>
</feature>
<dbReference type="CDD" id="cd14810">
    <property type="entry name" value="bZIP_u1"/>
    <property type="match status" value="1"/>
</dbReference>
<feature type="region of interest" description="Disordered" evidence="6">
    <location>
        <begin position="116"/>
        <end position="176"/>
    </location>
</feature>
<dbReference type="GO" id="GO:0003677">
    <property type="term" value="F:DNA binding"/>
    <property type="evidence" value="ECO:0007669"/>
    <property type="project" value="InterPro"/>
</dbReference>
<keyword evidence="5" id="KW-0175">Coiled coil</keyword>
<dbReference type="Gene3D" id="1.20.5.170">
    <property type="match status" value="1"/>
</dbReference>
<keyword evidence="2" id="KW-0805">Transcription regulation</keyword>
<proteinExistence type="predicted"/>
<feature type="compositionally biased region" description="Low complexity" evidence="6">
    <location>
        <begin position="44"/>
        <end position="78"/>
    </location>
</feature>
<protein>
    <recommendedName>
        <fullName evidence="7">BZIP domain-containing protein</fullName>
    </recommendedName>
</protein>
<evidence type="ECO:0000313" key="9">
    <source>
        <dbReference type="Proteomes" id="UP000320333"/>
    </source>
</evidence>
<evidence type="ECO:0000256" key="5">
    <source>
        <dbReference type="SAM" id="Coils"/>
    </source>
</evidence>
<dbReference type="PANTHER" id="PTHR19304">
    <property type="entry name" value="CYCLIC-AMP RESPONSE ELEMENT BINDING PROTEIN"/>
    <property type="match status" value="1"/>
</dbReference>
<feature type="compositionally biased region" description="Low complexity" evidence="6">
    <location>
        <begin position="412"/>
        <end position="423"/>
    </location>
</feature>
<accession>A0A507FQ16</accession>
<evidence type="ECO:0000259" key="7">
    <source>
        <dbReference type="PROSITE" id="PS50217"/>
    </source>
</evidence>